<dbReference type="EMBL" id="FOMX01000033">
    <property type="protein sequence ID" value="SFF17471.1"/>
    <property type="molecule type" value="Genomic_DNA"/>
</dbReference>
<accession>A0A1I2GLK0</accession>
<dbReference type="Proteomes" id="UP000199400">
    <property type="component" value="Unassembled WGS sequence"/>
</dbReference>
<proteinExistence type="predicted"/>
<name>A0A1I2GLK0_9BACT</name>
<feature type="region of interest" description="Disordered" evidence="1">
    <location>
        <begin position="1"/>
        <end position="112"/>
    </location>
</feature>
<dbReference type="AlphaFoldDB" id="A0A1I2GLK0"/>
<gene>
    <name evidence="2" type="ORF">SAMN02745121_07332</name>
</gene>
<protein>
    <submittedName>
        <fullName evidence="2">Uncharacterized protein</fullName>
    </submittedName>
</protein>
<evidence type="ECO:0000256" key="1">
    <source>
        <dbReference type="SAM" id="MobiDB-lite"/>
    </source>
</evidence>
<keyword evidence="3" id="KW-1185">Reference proteome</keyword>
<evidence type="ECO:0000313" key="2">
    <source>
        <dbReference type="EMBL" id="SFF17471.1"/>
    </source>
</evidence>
<sequence length="257" mass="25897">MIAACGPEAPEGGSTAMDPDPSSTTPSSTDTPIPSTSTAATTEVPTTGAPATEGATTTDGTSAASSTTDPTPATSTTGDTSSGESTATEGSTTGDAAPCCVAPDEPTSSVQAQTPVGTRTLPWAVYGISGGECGGARFLYLFSEASGVEAPLFALDGVDHVEVMISSSMDMWPDDFIGTGPAEVTAHFDGQSASIAGEITILQYDSGSEDTLWCEPEATPVMPDAHISFTIALKADGWDIAGEVMADYCPALSKFCP</sequence>
<reference evidence="3" key="1">
    <citation type="submission" date="2016-10" db="EMBL/GenBank/DDBJ databases">
        <authorList>
            <person name="Varghese N."/>
            <person name="Submissions S."/>
        </authorList>
    </citation>
    <scope>NUCLEOTIDE SEQUENCE [LARGE SCALE GENOMIC DNA]</scope>
    <source>
        <strain evidence="3">ATCC 25963</strain>
    </source>
</reference>
<feature type="compositionally biased region" description="Low complexity" evidence="1">
    <location>
        <begin position="14"/>
        <end position="97"/>
    </location>
</feature>
<evidence type="ECO:0000313" key="3">
    <source>
        <dbReference type="Proteomes" id="UP000199400"/>
    </source>
</evidence>
<organism evidence="2 3">
    <name type="scientific">Nannocystis exedens</name>
    <dbReference type="NCBI Taxonomy" id="54"/>
    <lineage>
        <taxon>Bacteria</taxon>
        <taxon>Pseudomonadati</taxon>
        <taxon>Myxococcota</taxon>
        <taxon>Polyangia</taxon>
        <taxon>Nannocystales</taxon>
        <taxon>Nannocystaceae</taxon>
        <taxon>Nannocystis</taxon>
    </lineage>
</organism>